<name>A0ABY5S1S3_9HYPH</name>
<dbReference type="Proteomes" id="UP001017257">
    <property type="component" value="Plasmid pR24_1"/>
</dbReference>
<proteinExistence type="predicted"/>
<accession>A0ABY5S1S3</accession>
<protein>
    <recommendedName>
        <fullName evidence="3">Transposase IS200-like domain-containing protein</fullName>
    </recommendedName>
</protein>
<keyword evidence="2" id="KW-1185">Reference proteome</keyword>
<evidence type="ECO:0000313" key="2">
    <source>
        <dbReference type="Proteomes" id="UP001017257"/>
    </source>
</evidence>
<organism evidence="1 2">
    <name type="scientific">Microvirga terrae</name>
    <dbReference type="NCBI Taxonomy" id="2740529"/>
    <lineage>
        <taxon>Bacteria</taxon>
        <taxon>Pseudomonadati</taxon>
        <taxon>Pseudomonadota</taxon>
        <taxon>Alphaproteobacteria</taxon>
        <taxon>Hyphomicrobiales</taxon>
        <taxon>Methylobacteriaceae</taxon>
        <taxon>Microvirga</taxon>
    </lineage>
</organism>
<geneLocation type="plasmid" evidence="1 2">
    <name>pR24_1</name>
</geneLocation>
<gene>
    <name evidence="1" type="ORF">HPT29_025400</name>
</gene>
<evidence type="ECO:0000313" key="1">
    <source>
        <dbReference type="EMBL" id="UVF22491.1"/>
    </source>
</evidence>
<dbReference type="EMBL" id="CP102846">
    <property type="protein sequence ID" value="UVF22491.1"/>
    <property type="molecule type" value="Genomic_DNA"/>
</dbReference>
<dbReference type="RefSeq" id="WP_173948932.1">
    <property type="nucleotide sequence ID" value="NZ_CP102846.1"/>
</dbReference>
<keyword evidence="1" id="KW-0614">Plasmid</keyword>
<evidence type="ECO:0008006" key="3">
    <source>
        <dbReference type="Google" id="ProtNLM"/>
    </source>
</evidence>
<sequence>MGAAYDSLAKANFRLKRSLSAVWHAQPERHFDLPNWYVAKWSGVPSNKEETIRTYIGQSEDELAGRGAGGVATWS</sequence>
<reference evidence="1" key="1">
    <citation type="submission" date="2022-08" db="EMBL/GenBank/DDBJ databases">
        <title>Microvirga terrae sp. nov., isolated from soil.</title>
        <authorList>
            <person name="Kim K.H."/>
            <person name="Seo Y.L."/>
            <person name="Kim J.M."/>
            <person name="Lee J.K."/>
            <person name="Han D.M."/>
            <person name="Jeon C.O."/>
        </authorList>
    </citation>
    <scope>NUCLEOTIDE SEQUENCE</scope>
    <source>
        <strain evidence="1">R24</strain>
        <plasmid evidence="1">pR24_1</plasmid>
    </source>
</reference>